<comment type="caution">
    <text evidence="1">The sequence shown here is derived from an EMBL/GenBank/DDBJ whole genome shotgun (WGS) entry which is preliminary data.</text>
</comment>
<dbReference type="Pfam" id="PF13540">
    <property type="entry name" value="RCC1_2"/>
    <property type="match status" value="1"/>
</dbReference>
<organism evidence="1 2">
    <name type="scientific">Ambrosiozyma monospora</name>
    <name type="common">Yeast</name>
    <name type="synonym">Endomycopsis monosporus</name>
    <dbReference type="NCBI Taxonomy" id="43982"/>
    <lineage>
        <taxon>Eukaryota</taxon>
        <taxon>Fungi</taxon>
        <taxon>Dikarya</taxon>
        <taxon>Ascomycota</taxon>
        <taxon>Saccharomycotina</taxon>
        <taxon>Pichiomycetes</taxon>
        <taxon>Pichiales</taxon>
        <taxon>Pichiaceae</taxon>
        <taxon>Ambrosiozyma</taxon>
    </lineage>
</organism>
<accession>A0A9W6YWW8</accession>
<name>A0A9W6YWW8_AMBMO</name>
<evidence type="ECO:0000313" key="1">
    <source>
        <dbReference type="EMBL" id="GMG29086.1"/>
    </source>
</evidence>
<dbReference type="Gene3D" id="2.130.10.30">
    <property type="entry name" value="Regulator of chromosome condensation 1/beta-lactamase-inhibitor protein II"/>
    <property type="match status" value="1"/>
</dbReference>
<evidence type="ECO:0000313" key="2">
    <source>
        <dbReference type="Proteomes" id="UP001165063"/>
    </source>
</evidence>
<reference evidence="1" key="1">
    <citation type="submission" date="2023-04" db="EMBL/GenBank/DDBJ databases">
        <title>Ambrosiozyma monospora NBRC 1965.</title>
        <authorList>
            <person name="Ichikawa N."/>
            <person name="Sato H."/>
            <person name="Tonouchi N."/>
        </authorList>
    </citation>
    <scope>NUCLEOTIDE SEQUENCE</scope>
    <source>
        <strain evidence="1">NBRC 1965</strain>
    </source>
</reference>
<dbReference type="AlphaFoldDB" id="A0A9W6YWW8"/>
<sequence length="114" mass="12569">MKIKSIGNDSHGQLFPKDNKEFYMNSIHIKDAAIGSEHGLILSDTDKVYAWGWGEHGNCGIQTNDKKKEDVTFDYLNLVFDSMGSTSNGQAGLRSHVVGLFCGCATSWVILENN</sequence>
<dbReference type="SUPFAM" id="SSF50985">
    <property type="entry name" value="RCC1/BLIP-II"/>
    <property type="match status" value="1"/>
</dbReference>
<proteinExistence type="predicted"/>
<protein>
    <submittedName>
        <fullName evidence="1">Unnamed protein product</fullName>
    </submittedName>
</protein>
<dbReference type="OrthoDB" id="5370059at2759"/>
<dbReference type="Proteomes" id="UP001165063">
    <property type="component" value="Unassembled WGS sequence"/>
</dbReference>
<dbReference type="InterPro" id="IPR009091">
    <property type="entry name" value="RCC1/BLIP-II"/>
</dbReference>
<keyword evidence="2" id="KW-1185">Reference proteome</keyword>
<dbReference type="EMBL" id="BSXU01001590">
    <property type="protein sequence ID" value="GMG29086.1"/>
    <property type="molecule type" value="Genomic_DNA"/>
</dbReference>
<gene>
    <name evidence="1" type="ORF">Amon01_000367000</name>
</gene>